<name>A0ABT1DX43_9ACTN</name>
<evidence type="ECO:0000256" key="1">
    <source>
        <dbReference type="SAM" id="MobiDB-lite"/>
    </source>
</evidence>
<evidence type="ECO:0000313" key="4">
    <source>
        <dbReference type="EMBL" id="MCO8275431.1"/>
    </source>
</evidence>
<feature type="region of interest" description="Disordered" evidence="1">
    <location>
        <begin position="367"/>
        <end position="428"/>
    </location>
</feature>
<dbReference type="RefSeq" id="WP_253241488.1">
    <property type="nucleotide sequence ID" value="NZ_JAMYJR010000037.1"/>
</dbReference>
<feature type="compositionally biased region" description="Basic and acidic residues" evidence="1">
    <location>
        <begin position="402"/>
        <end position="413"/>
    </location>
</feature>
<dbReference type="Pfam" id="PF01757">
    <property type="entry name" value="Acyl_transf_3"/>
    <property type="match status" value="1"/>
</dbReference>
<accession>A0ABT1DX43</accession>
<dbReference type="EMBL" id="JAMYJR010000037">
    <property type="protein sequence ID" value="MCO8275431.1"/>
    <property type="molecule type" value="Genomic_DNA"/>
</dbReference>
<keyword evidence="2" id="KW-1133">Transmembrane helix</keyword>
<comment type="caution">
    <text evidence="4">The sequence shown here is derived from an EMBL/GenBank/DDBJ whole genome shotgun (WGS) entry which is preliminary data.</text>
</comment>
<keyword evidence="2" id="KW-0472">Membrane</keyword>
<feature type="compositionally biased region" description="Low complexity" evidence="1">
    <location>
        <begin position="414"/>
        <end position="428"/>
    </location>
</feature>
<reference evidence="4 5" key="1">
    <citation type="submission" date="2022-06" db="EMBL/GenBank/DDBJ databases">
        <title>New Species of the Genus Actinoplanes, ActinopZanes ferrugineus.</title>
        <authorList>
            <person name="Ding P."/>
        </authorList>
    </citation>
    <scope>NUCLEOTIDE SEQUENCE [LARGE SCALE GENOMIC DNA]</scope>
    <source>
        <strain evidence="4 5">TRM88003</strain>
    </source>
</reference>
<feature type="transmembrane region" description="Helical" evidence="2">
    <location>
        <begin position="309"/>
        <end position="330"/>
    </location>
</feature>
<dbReference type="Proteomes" id="UP001523369">
    <property type="component" value="Unassembled WGS sequence"/>
</dbReference>
<feature type="domain" description="Acyltransferase 3" evidence="3">
    <location>
        <begin position="24"/>
        <end position="327"/>
    </location>
</feature>
<feature type="transmembrane region" description="Helical" evidence="2">
    <location>
        <begin position="174"/>
        <end position="191"/>
    </location>
</feature>
<feature type="transmembrane region" description="Helical" evidence="2">
    <location>
        <begin position="146"/>
        <end position="168"/>
    </location>
</feature>
<dbReference type="PANTHER" id="PTHR23028">
    <property type="entry name" value="ACETYLTRANSFERASE"/>
    <property type="match status" value="1"/>
</dbReference>
<feature type="transmembrane region" description="Helical" evidence="2">
    <location>
        <begin position="90"/>
        <end position="110"/>
    </location>
</feature>
<feature type="transmembrane region" description="Helical" evidence="2">
    <location>
        <begin position="49"/>
        <end position="69"/>
    </location>
</feature>
<dbReference type="InterPro" id="IPR050879">
    <property type="entry name" value="Acyltransferase_3"/>
</dbReference>
<keyword evidence="4" id="KW-0012">Acyltransferase</keyword>
<dbReference type="GO" id="GO:0016746">
    <property type="term" value="F:acyltransferase activity"/>
    <property type="evidence" value="ECO:0007669"/>
    <property type="project" value="UniProtKB-KW"/>
</dbReference>
<keyword evidence="4" id="KW-0808">Transferase</keyword>
<feature type="transmembrane region" description="Helical" evidence="2">
    <location>
        <begin position="225"/>
        <end position="244"/>
    </location>
</feature>
<feature type="transmembrane region" description="Helical" evidence="2">
    <location>
        <begin position="278"/>
        <end position="303"/>
    </location>
</feature>
<evidence type="ECO:0000259" key="3">
    <source>
        <dbReference type="Pfam" id="PF01757"/>
    </source>
</evidence>
<organism evidence="4 5">
    <name type="scientific">Paractinoplanes aksuensis</name>
    <dbReference type="NCBI Taxonomy" id="2939490"/>
    <lineage>
        <taxon>Bacteria</taxon>
        <taxon>Bacillati</taxon>
        <taxon>Actinomycetota</taxon>
        <taxon>Actinomycetes</taxon>
        <taxon>Micromonosporales</taxon>
        <taxon>Micromonosporaceae</taxon>
        <taxon>Paractinoplanes</taxon>
    </lineage>
</organism>
<gene>
    <name evidence="4" type="ORF">M1L60_33100</name>
</gene>
<sequence length="428" mass="45298">MTETTTRRPAAPAAAGAPIRFRPDVEGLRAVAVVLVVLCHAGVPGLAGGYVGVDVFFVVSGFLLTALMLREIGRTGDLSLIGFYARRARRLLPAAAVVLVATLLAGYHWLGYRRGDEIAEDVVWSALFAGNFHLTADGFSPVQHFWSLAVLAQFSLVWPAAVVVLLWLGFRWAIGWWLAAAVVASLAYTILSSGSFSPATRGWELGVGSLLALVATRLDRIPSRVATAMAGTGLALIVVAALSFDAATPSKYAAVLPVLGAVLVLAGRGDSVLGRKPLVALGRLSYSFGLWHWPVLVIAGQAYGGPLPAPSRALLVAAALGLAVITYVCLENPIRRSAHLRRSYVLSLSLAAWLIVAPLAVARWQTSTSPAADPRNGAEYRPRLGALHGRPLDSSHVTGRAAGRDHQLHDRDPAAPARARPARPTDQP</sequence>
<evidence type="ECO:0000256" key="2">
    <source>
        <dbReference type="SAM" id="Phobius"/>
    </source>
</evidence>
<evidence type="ECO:0000313" key="5">
    <source>
        <dbReference type="Proteomes" id="UP001523369"/>
    </source>
</evidence>
<feature type="transmembrane region" description="Helical" evidence="2">
    <location>
        <begin position="27"/>
        <end position="43"/>
    </location>
</feature>
<dbReference type="InterPro" id="IPR002656">
    <property type="entry name" value="Acyl_transf_3_dom"/>
</dbReference>
<dbReference type="PANTHER" id="PTHR23028:SF53">
    <property type="entry name" value="ACYL_TRANSF_3 DOMAIN-CONTAINING PROTEIN"/>
    <property type="match status" value="1"/>
</dbReference>
<keyword evidence="5" id="KW-1185">Reference proteome</keyword>
<proteinExistence type="predicted"/>
<feature type="transmembrane region" description="Helical" evidence="2">
    <location>
        <begin position="342"/>
        <end position="361"/>
    </location>
</feature>
<keyword evidence="2" id="KW-0812">Transmembrane</keyword>
<protein>
    <submittedName>
        <fullName evidence="4">Acyltransferase</fullName>
    </submittedName>
</protein>